<dbReference type="VEuPathDB" id="VectorBase:AMEM21_002652"/>
<dbReference type="GO" id="GO:0008380">
    <property type="term" value="P:RNA splicing"/>
    <property type="evidence" value="ECO:0007669"/>
    <property type="project" value="UniProtKB-KW"/>
</dbReference>
<evidence type="ECO:0000256" key="5">
    <source>
        <dbReference type="ARBA" id="ARBA00023242"/>
    </source>
</evidence>
<accession>A0A182V0H5</accession>
<feature type="compositionally biased region" description="Pro residues" evidence="6">
    <location>
        <begin position="381"/>
        <end position="391"/>
    </location>
</feature>
<feature type="compositionally biased region" description="Basic and acidic residues" evidence="6">
    <location>
        <begin position="409"/>
        <end position="428"/>
    </location>
</feature>
<evidence type="ECO:0000256" key="3">
    <source>
        <dbReference type="ARBA" id="ARBA00022664"/>
    </source>
</evidence>
<dbReference type="GO" id="GO:0006397">
    <property type="term" value="P:mRNA processing"/>
    <property type="evidence" value="ECO:0007669"/>
    <property type="project" value="UniProtKB-KW"/>
</dbReference>
<evidence type="ECO:0000313" key="9">
    <source>
        <dbReference type="Proteomes" id="UP000075903"/>
    </source>
</evidence>
<feature type="compositionally biased region" description="Gly residues" evidence="6">
    <location>
        <begin position="340"/>
        <end position="350"/>
    </location>
</feature>
<dbReference type="GO" id="GO:0036396">
    <property type="term" value="C:RNA N6-methyladenosine methyltransferase complex"/>
    <property type="evidence" value="ECO:0007669"/>
    <property type="project" value="TreeGrafter"/>
</dbReference>
<evidence type="ECO:0000256" key="1">
    <source>
        <dbReference type="ARBA" id="ARBA00004123"/>
    </source>
</evidence>
<dbReference type="Proteomes" id="UP000075903">
    <property type="component" value="Unassembled WGS sequence"/>
</dbReference>
<keyword evidence="9" id="KW-1185">Reference proteome</keyword>
<feature type="compositionally biased region" description="Basic residues" evidence="6">
    <location>
        <begin position="176"/>
        <end position="190"/>
    </location>
</feature>
<dbReference type="GO" id="GO:0003723">
    <property type="term" value="F:RNA binding"/>
    <property type="evidence" value="ECO:0007669"/>
    <property type="project" value="TreeGrafter"/>
</dbReference>
<feature type="domain" description="Virilizer N-terminal" evidence="7">
    <location>
        <begin position="121"/>
        <end position="164"/>
    </location>
</feature>
<dbReference type="GO" id="GO:0005634">
    <property type="term" value="C:nucleus"/>
    <property type="evidence" value="ECO:0007669"/>
    <property type="project" value="UniProtKB-SubCell"/>
</dbReference>
<feature type="region of interest" description="Disordered" evidence="6">
    <location>
        <begin position="226"/>
        <end position="255"/>
    </location>
</feature>
<feature type="region of interest" description="Disordered" evidence="6">
    <location>
        <begin position="176"/>
        <end position="207"/>
    </location>
</feature>
<feature type="compositionally biased region" description="Low complexity" evidence="6">
    <location>
        <begin position="370"/>
        <end position="380"/>
    </location>
</feature>
<keyword evidence="5" id="KW-0539">Nucleus</keyword>
<evidence type="ECO:0000313" key="8">
    <source>
        <dbReference type="EnsemblMetazoa" id="AMEM006803-PA"/>
    </source>
</evidence>
<sequence>MDSELPELLFFDTFSHDTYEQNLDLVQFPKPVYITEVRIIPLGARVHADFPGGVRLGATNPSNFHIQLYVNDLGKPGAPIFESLGELEYNQNNCIHLQCGGGGGSGAVGTGPPGTEEFVRRIPTDGLVLKGWYTTMTLAVYGILTTNIAEPIVSPRETTPQPAEQLLVGPDHHHHLLHHHHHHHHHHLHHGGGIAEPSCGPGGDWIQEPPLPGLVAAAETVFVQKEYPEDDSEDAPKDPRPYARRAAAAAAATSSSIATAHPLPASAASPPEPIYEPLEAGKILPGECEPPPHADKRSKGAGPPYAYERSPRARRHSSREEFSSRSPSLCKDYGPMPGSGSSGVGGGGGASAAASKQRDQWSRSPDYIEPPSQQQQQVGPPAHPPLPPPTPSSSSSGGHRASRRLRSGSYERPRREPSFERLEKEERRPRPRSPIGSPRRPRSPDRNESSLEEEDEPEELVDDVEDVEDDLDEEMELDGGFHRSNGAKYAGSSRKRRSMLMMMEPAIEGGRPQQQQQQPPPPPLPVHPSASAKHHSSAASSRSSSHHHHQRDHHYQHGHSHAHHGGQHQQHGSSHHHHHHHQHHQQQQQQQQHVPERVVSPPPLVCDAVSVSVTPVASPTTMLPAGAATGPAATLPDEDAASVPDQFEPILSDEEIPEDFDYDLESATGGGGGAGAPAPASGSAGPAAYENLDEPPAKQFDPFGATLERYVPAGADPVRLLGPGEQKLLRQLEQLLGQERYGRAATGAFEREPAEWKERFVDYAEQLVHLLGQLLAKDDARDACQQQLDRWIQTGWPGVTDRLVNCICVGLDFERAMVQPQPAFKLRHMKSGIRLAEFLGPHEPFIALLLRRARPDEFNLFDRLLGLYSQPHMALSIKLMIIRTIYACLDTRTAVHYFLSPSYNGYQILLDLLQENPSTRISFALKSLLRKISLYENLELIHATVEQLYVRAVEEGGEPAGPQQGGAKRTDQELMELLRSSLTELTSAISLHEVSLAQPKRFLPVSAKFEIHKDIASSLNVSRTVVQFFKIHRLVESLVLLLDLPGTPPALCELIYNLLACLLKSVPKLRYLVDSLPHTNLLLRWLFQRLPASAGGEAAPGGRSAPTGDEVQVSELSRPQLLGVELVYKVQTIYHLDAIANASTGSVAPSNDQLEEQRDRLVDGLHALYELSCGPGRRFVVEVLSMDDNLAVLLELLEREQRTVAKEGVGGTNAAATKHRSPIVGYCVDLVDCTVRHGEAVGYLAQHGPALLALAKQHEQFEPGVSATLQELAVYLKPLELHDLFAYVDIGPLVELMRRSLEYVTAFPGDLITALRLVRLLGIPPYDDYEQPGGHAEFKYKYTLLQFYSADGQALLLAILDKLTHHFDQPAIHTSSLASQQGVLLTQLLCPLVYILRKLVTYLIECRNTEFRDLTLIEPLLRTYTLMQCVPSVAAAGPDARQVQRETVRILLAYTQPTPPEGLDTNNVHRSLWTQMVGELVRFTLAGPNYFLPGLLVLSELLPLPLPIHCRQPLAPPELSRLIQERQLWSAHLHPQSPSIGELIQTLCTSSYTPMLAVLSRVCLQLSDLAPNMTLLVSKSLADLIVQEPLLPGGLASTSHARLVSFLATLVCHASVKISVLSILPGRIMDMLMGVLLNPGQTPAHQQTQQHIYLTFQSLFDAEIALMFGDTIDPALQLACSLPPKDIIEAFCGACATNVTGAEIGLGVLMAALRTMLLLTEHDTTFVTLMANLMRKRDGWCAVMHKFWRKARDGPDAYRALFVLLSDFWRSLAAYETDGCVNLPKRTVKLPLDQLGMLMPLCDSEEDALLAQMLPFVDELLDLYGGGEAKEEPMQLNSEAAAEPPKPGTDTLKDNLSFLRTQIELAVAAAATAAAAATTEATKSASTAPIDWSAVTVDPLPQAEGIVTQYGSRSVYLLSEDCDDQLKATDWLGFTPCDDDLEREQIPCDLQDLAKVCLSGDTNLTADCKRLLHLSASPHSNRDRLTTAPCFRTRRVEVEPSTGRPEKKIFATPLRGRGFSRTPTTRGDLFRSRPPNTSRPPSLHVDDFLALETCGAQPTGPTGYNKLSRDIITIRGTNRSRGRNFPDRGARSGGAGGGGGGGGGSVGGGSGGSGSGGGHWQSAAGGSGGGNGGGGGGGGSGSGGNGGGSGWSSGASQMHDGGVGGGVGGGSGPGSGKHFGHGLSSGGGGNVGGGGGGPGSSGHYRDPPSHFGGSQRPRSGRGFNRYSGRIYTRQI</sequence>
<evidence type="ECO:0000256" key="2">
    <source>
        <dbReference type="ARBA" id="ARBA00008371"/>
    </source>
</evidence>
<feature type="compositionally biased region" description="Basic residues" evidence="6">
    <location>
        <begin position="573"/>
        <end position="584"/>
    </location>
</feature>
<feature type="region of interest" description="Disordered" evidence="6">
    <location>
        <begin position="282"/>
        <end position="602"/>
    </location>
</feature>
<evidence type="ECO:0000256" key="4">
    <source>
        <dbReference type="ARBA" id="ARBA00023187"/>
    </source>
</evidence>
<feature type="compositionally biased region" description="Basic residues" evidence="6">
    <location>
        <begin position="544"/>
        <end position="566"/>
    </location>
</feature>
<proteinExistence type="inferred from homology"/>
<feature type="compositionally biased region" description="Acidic residues" evidence="6">
    <location>
        <begin position="450"/>
        <end position="477"/>
    </location>
</feature>
<feature type="compositionally biased region" description="Low complexity" evidence="6">
    <location>
        <begin position="676"/>
        <end position="688"/>
    </location>
</feature>
<dbReference type="PANTHER" id="PTHR23185:SF0">
    <property type="entry name" value="PROTEIN VIRILIZER HOMOLOG"/>
    <property type="match status" value="1"/>
</dbReference>
<reference evidence="8" key="1">
    <citation type="submission" date="2020-05" db="UniProtKB">
        <authorList>
            <consortium name="EnsemblMetazoa"/>
        </authorList>
    </citation>
    <scope>IDENTIFICATION</scope>
    <source>
        <strain evidence="8">MAF</strain>
    </source>
</reference>
<comment type="subcellular location">
    <subcellularLocation>
        <location evidence="1">Nucleus</location>
    </subcellularLocation>
</comment>
<feature type="region of interest" description="Disordered" evidence="6">
    <location>
        <begin position="662"/>
        <end position="700"/>
    </location>
</feature>
<dbReference type="PANTHER" id="PTHR23185">
    <property type="entry name" value="PROTEIN VIRILIZER HOMOLOG"/>
    <property type="match status" value="1"/>
</dbReference>
<feature type="region of interest" description="Disordered" evidence="6">
    <location>
        <begin position="1832"/>
        <end position="1851"/>
    </location>
</feature>
<feature type="compositionally biased region" description="Low complexity" evidence="6">
    <location>
        <begin position="2032"/>
        <end position="2042"/>
    </location>
</feature>
<keyword evidence="4" id="KW-0508">mRNA splicing</keyword>
<dbReference type="VEuPathDB" id="VectorBase:AMEM006803"/>
<feature type="compositionally biased region" description="Low complexity" evidence="6">
    <location>
        <begin position="244"/>
        <end position="255"/>
    </location>
</feature>
<protein>
    <recommendedName>
        <fullName evidence="7">Virilizer N-terminal domain-containing protein</fullName>
    </recommendedName>
</protein>
<dbReference type="InterPro" id="IPR031801">
    <property type="entry name" value="VIR_N"/>
</dbReference>
<evidence type="ECO:0000259" key="7">
    <source>
        <dbReference type="Pfam" id="PF15912"/>
    </source>
</evidence>
<name>A0A182V0H5_ANOME</name>
<dbReference type="EnsemblMetazoa" id="AMEM006803-RA">
    <property type="protein sequence ID" value="AMEM006803-PA"/>
    <property type="gene ID" value="AMEM006803"/>
</dbReference>
<feature type="compositionally biased region" description="Gly residues" evidence="6">
    <location>
        <begin position="2161"/>
        <end position="2200"/>
    </location>
</feature>
<feature type="compositionally biased region" description="Gly residues" evidence="6">
    <location>
        <begin position="2091"/>
        <end position="2151"/>
    </location>
</feature>
<feature type="region of interest" description="Disordered" evidence="6">
    <location>
        <begin position="2016"/>
        <end position="2043"/>
    </location>
</feature>
<feature type="compositionally biased region" description="Low complexity" evidence="6">
    <location>
        <begin position="527"/>
        <end position="543"/>
    </location>
</feature>
<keyword evidence="3" id="KW-0507">mRNA processing</keyword>
<dbReference type="STRING" id="30066.A0A182V0H5"/>
<dbReference type="InterPro" id="IPR026736">
    <property type="entry name" value="Virilizer"/>
</dbReference>
<evidence type="ECO:0000256" key="6">
    <source>
        <dbReference type="SAM" id="MobiDB-lite"/>
    </source>
</evidence>
<feature type="region of interest" description="Disordered" evidence="6">
    <location>
        <begin position="2057"/>
        <end position="2235"/>
    </location>
</feature>
<comment type="similarity">
    <text evidence="2">Belongs to the vir family.</text>
</comment>
<organism evidence="8 9">
    <name type="scientific">Anopheles merus</name>
    <name type="common">Mosquito</name>
    <dbReference type="NCBI Taxonomy" id="30066"/>
    <lineage>
        <taxon>Eukaryota</taxon>
        <taxon>Metazoa</taxon>
        <taxon>Ecdysozoa</taxon>
        <taxon>Arthropoda</taxon>
        <taxon>Hexapoda</taxon>
        <taxon>Insecta</taxon>
        <taxon>Pterygota</taxon>
        <taxon>Neoptera</taxon>
        <taxon>Endopterygota</taxon>
        <taxon>Diptera</taxon>
        <taxon>Nematocera</taxon>
        <taxon>Culicoidea</taxon>
        <taxon>Culicidae</taxon>
        <taxon>Anophelinae</taxon>
        <taxon>Anopheles</taxon>
    </lineage>
</organism>
<dbReference type="Pfam" id="PF15912">
    <property type="entry name" value="VIR_N"/>
    <property type="match status" value="2"/>
</dbReference>
<feature type="domain" description="Virilizer N-terminal" evidence="7">
    <location>
        <begin position="7"/>
        <end position="98"/>
    </location>
</feature>